<gene>
    <name evidence="3" type="ORF">PVNG_04828</name>
</gene>
<dbReference type="InterPro" id="IPR019111">
    <property type="entry name" value="PRESA_N"/>
</dbReference>
<evidence type="ECO:0000259" key="2">
    <source>
        <dbReference type="Pfam" id="PF09687"/>
    </source>
</evidence>
<reference evidence="3 4" key="1">
    <citation type="submission" date="2011-09" db="EMBL/GenBank/DDBJ databases">
        <title>The Genome Sequence of Plasmodium vivax North Korean.</title>
        <authorList>
            <consortium name="The Broad Institute Genome Sequencing Platform"/>
            <consortium name="The Broad Institute Genome Sequencing Center for Infectious Disease"/>
            <person name="Neafsey D."/>
            <person name="Carlton J."/>
            <person name="Barnwell J."/>
            <person name="Collins W."/>
            <person name="Escalante A."/>
            <person name="Mullikin J."/>
            <person name="Saul A."/>
            <person name="Guigo R."/>
            <person name="Camara F."/>
            <person name="Young S.K."/>
            <person name="Zeng Q."/>
            <person name="Gargeya S."/>
            <person name="Fitzgerald M."/>
            <person name="Haas B."/>
            <person name="Abouelleil A."/>
            <person name="Alvarado L."/>
            <person name="Arachchi H.M."/>
            <person name="Berlin A."/>
            <person name="Brown A."/>
            <person name="Chapman S.B."/>
            <person name="Chen Z."/>
            <person name="Dunbar C."/>
            <person name="Freedman E."/>
            <person name="Gearin G."/>
            <person name="Gellesch M."/>
            <person name="Goldberg J."/>
            <person name="Griggs A."/>
            <person name="Gujja S."/>
            <person name="Heiman D."/>
            <person name="Howarth C."/>
            <person name="Larson L."/>
            <person name="Lui A."/>
            <person name="MacDonald P.J.P."/>
            <person name="Montmayeur A."/>
            <person name="Murphy C."/>
            <person name="Neiman D."/>
            <person name="Pearson M."/>
            <person name="Priest M."/>
            <person name="Roberts A."/>
            <person name="Saif S."/>
            <person name="Shea T."/>
            <person name="Shenoy N."/>
            <person name="Sisk P."/>
            <person name="Stolte C."/>
            <person name="Sykes S."/>
            <person name="Wortman J."/>
            <person name="Nusbaum C."/>
            <person name="Birren B."/>
        </authorList>
    </citation>
    <scope>NUCLEOTIDE SEQUENCE [LARGE SCALE GENOMIC DNA]</scope>
    <source>
        <strain evidence="3 4">North Korean</strain>
    </source>
</reference>
<dbReference type="PANTHER" id="PTHR36193:SF23">
    <property type="entry name" value="PHISTB DOMAIN-CONTAINING RESA-LIKE PROTEIN 1"/>
    <property type="match status" value="1"/>
</dbReference>
<dbReference type="Gene3D" id="6.10.280.180">
    <property type="entry name" value="Plasmodium RESA, N-terminal helical domain"/>
    <property type="match status" value="1"/>
</dbReference>
<dbReference type="NCBIfam" id="TIGR01639">
    <property type="entry name" value="P_fal_TIGR01639"/>
    <property type="match status" value="1"/>
</dbReference>
<feature type="domain" description="Plasmodium RESA N-terminal" evidence="2">
    <location>
        <begin position="172"/>
        <end position="296"/>
    </location>
</feature>
<evidence type="ECO:0000256" key="1">
    <source>
        <dbReference type="SAM" id="MobiDB-lite"/>
    </source>
</evidence>
<proteinExistence type="predicted"/>
<feature type="compositionally biased region" description="Low complexity" evidence="1">
    <location>
        <begin position="59"/>
        <end position="84"/>
    </location>
</feature>
<dbReference type="InterPro" id="IPR044885">
    <property type="entry name" value="PRESA_N_sf"/>
</dbReference>
<dbReference type="AlphaFoldDB" id="A0A0J9U2X6"/>
<dbReference type="Pfam" id="PF09687">
    <property type="entry name" value="PRESAN"/>
    <property type="match status" value="1"/>
</dbReference>
<dbReference type="InterPro" id="IPR006526">
    <property type="entry name" value="Export_prot_PHISTa/b/c"/>
</dbReference>
<accession>A0A0J9U2X6</accession>
<dbReference type="EMBL" id="KQ235259">
    <property type="protein sequence ID" value="KNA01503.1"/>
    <property type="molecule type" value="Genomic_DNA"/>
</dbReference>
<evidence type="ECO:0000313" key="3">
    <source>
        <dbReference type="EMBL" id="KNA01503.1"/>
    </source>
</evidence>
<feature type="compositionally biased region" description="Basic and acidic residues" evidence="1">
    <location>
        <begin position="156"/>
        <end position="170"/>
    </location>
</feature>
<dbReference type="OrthoDB" id="384532at2759"/>
<sequence>MSYKNARLENVVRPRTFKGPLLCLSCLFFLAHPFIVAPVNLLPGVEPNRHYDLRILAEASPSNGGAQPGGSSSQDSSTQDSNANESTSHESNAQVRRAQPRNPPRQAQPTQGALPKDPQNLFHGIPRNRLGNYKTSSPNLRNEKNKQKKKKKKSQKRDDPNNEKHIPEQSIKLTEEEVLARLNNLNGIVSKKDMYILWFNLHNLYVRKYYAMMKEVWMKAESSASRRNIPQQTLEELWWRVYASLINELREKDKSCVNDFYSLLDKGECTSDVYISFLEGRRKVWTDAINMMRYKW</sequence>
<protein>
    <submittedName>
        <fullName evidence="3">RAD protein (Pv-fam-e)</fullName>
    </submittedName>
</protein>
<feature type="compositionally biased region" description="Basic residues" evidence="1">
    <location>
        <begin position="146"/>
        <end position="155"/>
    </location>
</feature>
<dbReference type="PANTHER" id="PTHR36193">
    <property type="entry name" value="PHISTB DOMAIN-CONTAINING RESA-LIKE PROTEIN 1"/>
    <property type="match status" value="1"/>
</dbReference>
<feature type="region of interest" description="Disordered" evidence="1">
    <location>
        <begin position="59"/>
        <end position="170"/>
    </location>
</feature>
<name>A0A0J9U2X6_PLAVI</name>
<evidence type="ECO:0000313" key="4">
    <source>
        <dbReference type="Proteomes" id="UP000053239"/>
    </source>
</evidence>
<dbReference type="Proteomes" id="UP000053239">
    <property type="component" value="Unassembled WGS sequence"/>
</dbReference>
<organism evidence="3 4">
    <name type="scientific">Plasmodium vivax North Korean</name>
    <dbReference type="NCBI Taxonomy" id="1035514"/>
    <lineage>
        <taxon>Eukaryota</taxon>
        <taxon>Sar</taxon>
        <taxon>Alveolata</taxon>
        <taxon>Apicomplexa</taxon>
        <taxon>Aconoidasida</taxon>
        <taxon>Haemosporida</taxon>
        <taxon>Plasmodiidae</taxon>
        <taxon>Plasmodium</taxon>
        <taxon>Plasmodium (Plasmodium)</taxon>
    </lineage>
</organism>